<dbReference type="InterPro" id="IPR008963">
    <property type="entry name" value="Purple_acid_Pase-like_N"/>
</dbReference>
<evidence type="ECO:0000259" key="6">
    <source>
        <dbReference type="Pfam" id="PF16656"/>
    </source>
</evidence>
<feature type="compositionally biased region" description="Polar residues" evidence="2">
    <location>
        <begin position="779"/>
        <end position="799"/>
    </location>
</feature>
<dbReference type="SUPFAM" id="SSF56300">
    <property type="entry name" value="Metallo-dependent phosphatases"/>
    <property type="match status" value="1"/>
</dbReference>
<dbReference type="Gene3D" id="2.60.120.260">
    <property type="entry name" value="Galactose-binding domain-like"/>
    <property type="match status" value="1"/>
</dbReference>
<dbReference type="AlphaFoldDB" id="A0A6N4TJI8"/>
<name>A0A6N4TJI8_9FIRM</name>
<feature type="domain" description="Purple acid phosphatase N-terminal" evidence="6">
    <location>
        <begin position="242"/>
        <end position="335"/>
    </location>
</feature>
<dbReference type="RefSeq" id="WP_163052119.1">
    <property type="nucleotide sequence ID" value="NZ_AP019695.1"/>
</dbReference>
<evidence type="ECO:0008006" key="9">
    <source>
        <dbReference type="Google" id="ProtNLM"/>
    </source>
</evidence>
<reference evidence="8" key="1">
    <citation type="submission" date="2019-05" db="EMBL/GenBank/DDBJ databases">
        <title>Complete genome sequencing of Absiella argi strain JCM 30884.</title>
        <authorList>
            <person name="Sakamoto M."/>
            <person name="Murakami T."/>
            <person name="Mori H."/>
        </authorList>
    </citation>
    <scope>NUCLEOTIDE SEQUENCE [LARGE SCALE GENOMIC DNA]</scope>
    <source>
        <strain evidence="8">JCM 30884</strain>
    </source>
</reference>
<dbReference type="PANTHER" id="PTHR45867">
    <property type="entry name" value="PURPLE ACID PHOSPHATASE"/>
    <property type="match status" value="1"/>
</dbReference>
<dbReference type="Pfam" id="PF00149">
    <property type="entry name" value="Metallophos"/>
    <property type="match status" value="1"/>
</dbReference>
<dbReference type="PANTHER" id="PTHR45867:SF3">
    <property type="entry name" value="ACID PHOSPHATASE TYPE 7"/>
    <property type="match status" value="1"/>
</dbReference>
<keyword evidence="3" id="KW-1133">Transmembrane helix</keyword>
<dbReference type="InterPro" id="IPR029052">
    <property type="entry name" value="Metallo-depent_PP-like"/>
</dbReference>
<keyword evidence="3" id="KW-0812">Transmembrane</keyword>
<feature type="region of interest" description="Disordered" evidence="2">
    <location>
        <begin position="765"/>
        <end position="827"/>
    </location>
</feature>
<dbReference type="InterPro" id="IPR004843">
    <property type="entry name" value="Calcineurin-like_PHP"/>
</dbReference>
<feature type="transmembrane region" description="Helical" evidence="3">
    <location>
        <begin position="836"/>
        <end position="853"/>
    </location>
</feature>
<dbReference type="Proteomes" id="UP000464754">
    <property type="component" value="Chromosome"/>
</dbReference>
<dbReference type="InterPro" id="IPR015914">
    <property type="entry name" value="PAPs_N"/>
</dbReference>
<dbReference type="GO" id="GO:0003993">
    <property type="term" value="F:acid phosphatase activity"/>
    <property type="evidence" value="ECO:0007669"/>
    <property type="project" value="InterPro"/>
</dbReference>
<dbReference type="Gene3D" id="3.60.21.10">
    <property type="match status" value="1"/>
</dbReference>
<protein>
    <recommendedName>
        <fullName evidence="9">Phosphohydrolase</fullName>
    </recommendedName>
</protein>
<dbReference type="EMBL" id="AP019695">
    <property type="protein sequence ID" value="BBK22973.1"/>
    <property type="molecule type" value="Genomic_DNA"/>
</dbReference>
<dbReference type="Pfam" id="PF16656">
    <property type="entry name" value="Pur_ac_phosph_N"/>
    <property type="match status" value="1"/>
</dbReference>
<feature type="chain" id="PRO_5026674042" description="Phosphohydrolase" evidence="4">
    <location>
        <begin position="24"/>
        <end position="861"/>
    </location>
</feature>
<feature type="domain" description="Calcineurin-like phosphoesterase" evidence="5">
    <location>
        <begin position="344"/>
        <end position="533"/>
    </location>
</feature>
<keyword evidence="8" id="KW-1185">Reference proteome</keyword>
<dbReference type="SUPFAM" id="SSF49363">
    <property type="entry name" value="Purple acid phosphatase, N-terminal domain"/>
    <property type="match status" value="1"/>
</dbReference>
<evidence type="ECO:0000259" key="5">
    <source>
        <dbReference type="Pfam" id="PF00149"/>
    </source>
</evidence>
<accession>A0A6N4TJI8</accession>
<keyword evidence="3" id="KW-0472">Membrane</keyword>
<evidence type="ECO:0000256" key="4">
    <source>
        <dbReference type="SAM" id="SignalP"/>
    </source>
</evidence>
<evidence type="ECO:0000313" key="7">
    <source>
        <dbReference type="EMBL" id="BBK22973.1"/>
    </source>
</evidence>
<gene>
    <name evidence="7" type="ORF">Aargi30884_18760</name>
</gene>
<dbReference type="GO" id="GO:0046872">
    <property type="term" value="F:metal ion binding"/>
    <property type="evidence" value="ECO:0007669"/>
    <property type="project" value="InterPro"/>
</dbReference>
<evidence type="ECO:0000256" key="1">
    <source>
        <dbReference type="ARBA" id="ARBA00022729"/>
    </source>
</evidence>
<sequence length="861" mass="94867">MNKNKVLKASAATLLLTMGAVQVAQTYPVTPIKVKATRNTKQTEKVQLINANTQWSYLDNNVDPGTPEDRFAWTKDTYDISGWDKAAGKFGAKNGKLDDVGGGCTPTVLLNQYINGDKNNGDVPAFFFRTEVNIENAEEVTELTANFKYDDAAIIYINGHKVAAYDEPDGGFTSNMEYGGSNDSSPKTVDMKLSKDDLKDVLHNGKNIVSVEIHQGRSSSSDVYFEMSDMQLLYGEEPVIQEDINLTVGSDETSMNLTWYANTDADGMVEVTEYKNLVNGEIPSNCKTIKALTNPSNDAGKRYYQATIKDLKENTKYAYRVINGDIASDIKTFETNDFDGSYNFIFAGDPQIGASGNAKSDAEGWSATLNDAKEKFNPNFLLSAGDQVNTASNESQYDGYLNQEIFSSMPQATSIGNHDSSSNSYNQHFNLPNESADLGDSTAGTDYWYVYNNTLFMDINSNNTSTAEHKAFMEDAIAKNKDVRWKVVVFHHSVYSTASHTTDGDIIQRRNELPPVFDELGIDVVLMGHDHVYTRTHVMKGQEVVTDTTNLKSVTDPDGIVYLTANSASGSKYYDIKTNMDFPFAAKMDQSKKRTISNVEVSDNEFKMSTYLYNDSSWELLDEFSVKKSPQVNSEDVVVSSDETSVKTEITAPAGSIEKDAQFQVQDIKEGTVYDYVKSQYKDKEFNIIDIALVKNNINILPTGDIKIKFDLPAGFDVNHLGVYKLSDTAKNYTLNKLSYTVDGSSIIVTTKDLGSFVLVNEKAATDDGNGTGNTGDTESGNQEGQDVNKPDTGTQTPQLPEVPQLSDNDKKPVNSENTQNVSSKDDVKTGVQMNVIPYAFMMVGALGSAVVLRKNKKESK</sequence>
<dbReference type="KEGG" id="aarg:Aargi30884_18760"/>
<proteinExistence type="predicted"/>
<organism evidence="7 8">
    <name type="scientific">Amedibacterium intestinale</name>
    <dbReference type="NCBI Taxonomy" id="2583452"/>
    <lineage>
        <taxon>Bacteria</taxon>
        <taxon>Bacillati</taxon>
        <taxon>Bacillota</taxon>
        <taxon>Erysipelotrichia</taxon>
        <taxon>Erysipelotrichales</taxon>
        <taxon>Erysipelotrichaceae</taxon>
        <taxon>Amedibacterium</taxon>
    </lineage>
</organism>
<feature type="signal peptide" evidence="4">
    <location>
        <begin position="1"/>
        <end position="23"/>
    </location>
</feature>
<evidence type="ECO:0000256" key="2">
    <source>
        <dbReference type="SAM" id="MobiDB-lite"/>
    </source>
</evidence>
<keyword evidence="1 4" id="KW-0732">Signal</keyword>
<evidence type="ECO:0000256" key="3">
    <source>
        <dbReference type="SAM" id="Phobius"/>
    </source>
</evidence>
<evidence type="ECO:0000313" key="8">
    <source>
        <dbReference type="Proteomes" id="UP000464754"/>
    </source>
</evidence>